<reference evidence="6 7" key="1">
    <citation type="submission" date="2018-02" db="EMBL/GenBank/DDBJ databases">
        <title>The draft genome of Phyllobacterium sp. 1N-3.</title>
        <authorList>
            <person name="Liu L."/>
            <person name="Li L."/>
            <person name="Zhang X."/>
            <person name="Wang T."/>
            <person name="Liang L."/>
        </authorList>
    </citation>
    <scope>NUCLEOTIDE SEQUENCE [LARGE SCALE GENOMIC DNA]</scope>
    <source>
        <strain evidence="6 7">1N-3</strain>
    </source>
</reference>
<feature type="domain" description="HTH lysR-type" evidence="5">
    <location>
        <begin position="1"/>
        <end position="59"/>
    </location>
</feature>
<dbReference type="Gene3D" id="3.40.190.290">
    <property type="match status" value="1"/>
</dbReference>
<dbReference type="PANTHER" id="PTHR30537">
    <property type="entry name" value="HTH-TYPE TRANSCRIPTIONAL REGULATOR"/>
    <property type="match status" value="1"/>
</dbReference>
<organism evidence="6 7">
    <name type="scientific">Phyllobacterium phragmitis</name>
    <dbReference type="NCBI Taxonomy" id="2670329"/>
    <lineage>
        <taxon>Bacteria</taxon>
        <taxon>Pseudomonadati</taxon>
        <taxon>Pseudomonadota</taxon>
        <taxon>Alphaproteobacteria</taxon>
        <taxon>Hyphomicrobiales</taxon>
        <taxon>Phyllobacteriaceae</taxon>
        <taxon>Phyllobacterium</taxon>
    </lineage>
</organism>
<dbReference type="InterPro" id="IPR036388">
    <property type="entry name" value="WH-like_DNA-bd_sf"/>
</dbReference>
<evidence type="ECO:0000256" key="3">
    <source>
        <dbReference type="ARBA" id="ARBA00023125"/>
    </source>
</evidence>
<dbReference type="InterPro" id="IPR000847">
    <property type="entry name" value="LysR_HTH_N"/>
</dbReference>
<dbReference type="GO" id="GO:0003700">
    <property type="term" value="F:DNA-binding transcription factor activity"/>
    <property type="evidence" value="ECO:0007669"/>
    <property type="project" value="InterPro"/>
</dbReference>
<evidence type="ECO:0000256" key="2">
    <source>
        <dbReference type="ARBA" id="ARBA00023015"/>
    </source>
</evidence>
<dbReference type="Proteomes" id="UP000239434">
    <property type="component" value="Unassembled WGS sequence"/>
</dbReference>
<dbReference type="SUPFAM" id="SSF53850">
    <property type="entry name" value="Periplasmic binding protein-like II"/>
    <property type="match status" value="1"/>
</dbReference>
<dbReference type="InterPro" id="IPR005119">
    <property type="entry name" value="LysR_subst-bd"/>
</dbReference>
<dbReference type="InterPro" id="IPR058163">
    <property type="entry name" value="LysR-type_TF_proteobact-type"/>
</dbReference>
<dbReference type="RefSeq" id="WP_105741946.1">
    <property type="nucleotide sequence ID" value="NZ_PVBR01000006.1"/>
</dbReference>
<keyword evidence="4" id="KW-0804">Transcription</keyword>
<evidence type="ECO:0000313" key="7">
    <source>
        <dbReference type="Proteomes" id="UP000239434"/>
    </source>
</evidence>
<dbReference type="PANTHER" id="PTHR30537:SF3">
    <property type="entry name" value="TRANSCRIPTIONAL REGULATORY PROTEIN"/>
    <property type="match status" value="1"/>
</dbReference>
<dbReference type="PROSITE" id="PS50931">
    <property type="entry name" value="HTH_LYSR"/>
    <property type="match status" value="1"/>
</dbReference>
<sequence length="299" mass="32216">MDHWDEVRMFLAVAEGGTVRAAAEALKVNHATIIRGVGRLEEKLNTKLFEKLATGYRLTDAGSDIVELAGQMATASSQIEARIFGRDQDVSGPLRFTLPISFATDLLMPTLTAFRANYPDIALEILSSGSVVNLGNREADVALRVVVGGASPPENLYGTELCEFHMGFYIARDLACSRSLTPAWLLGANEAVPTDWAPDAGIKMASVPIRFAEMRSQLEAVRAGMGISALPCFLGDADPLLARVPGGPVTHIGDIWLLTHGDTRRTKRVRLLCDDIRSAMQGFAGRLAGRFEGGASEFL</sequence>
<keyword evidence="7" id="KW-1185">Reference proteome</keyword>
<proteinExistence type="inferred from homology"/>
<comment type="similarity">
    <text evidence="1">Belongs to the LysR transcriptional regulatory family.</text>
</comment>
<dbReference type="AlphaFoldDB" id="A0A2S9IT71"/>
<dbReference type="SUPFAM" id="SSF46785">
    <property type="entry name" value="Winged helix' DNA-binding domain"/>
    <property type="match status" value="1"/>
</dbReference>
<dbReference type="InterPro" id="IPR036390">
    <property type="entry name" value="WH_DNA-bd_sf"/>
</dbReference>
<dbReference type="Pfam" id="PF03466">
    <property type="entry name" value="LysR_substrate"/>
    <property type="match status" value="1"/>
</dbReference>
<evidence type="ECO:0000256" key="1">
    <source>
        <dbReference type="ARBA" id="ARBA00009437"/>
    </source>
</evidence>
<protein>
    <submittedName>
        <fullName evidence="6">LysR family transcriptional regulator</fullName>
    </submittedName>
</protein>
<evidence type="ECO:0000256" key="4">
    <source>
        <dbReference type="ARBA" id="ARBA00023163"/>
    </source>
</evidence>
<evidence type="ECO:0000259" key="5">
    <source>
        <dbReference type="PROSITE" id="PS50931"/>
    </source>
</evidence>
<accession>A0A2S9IT71</accession>
<evidence type="ECO:0000313" key="6">
    <source>
        <dbReference type="EMBL" id="PRD43734.1"/>
    </source>
</evidence>
<dbReference type="EMBL" id="PVBR01000006">
    <property type="protein sequence ID" value="PRD43734.1"/>
    <property type="molecule type" value="Genomic_DNA"/>
</dbReference>
<dbReference type="GO" id="GO:0043565">
    <property type="term" value="F:sequence-specific DNA binding"/>
    <property type="evidence" value="ECO:0007669"/>
    <property type="project" value="TreeGrafter"/>
</dbReference>
<gene>
    <name evidence="6" type="ORF">C5748_10870</name>
</gene>
<dbReference type="Pfam" id="PF00126">
    <property type="entry name" value="HTH_1"/>
    <property type="match status" value="1"/>
</dbReference>
<comment type="caution">
    <text evidence="6">The sequence shown here is derived from an EMBL/GenBank/DDBJ whole genome shotgun (WGS) entry which is preliminary data.</text>
</comment>
<dbReference type="GO" id="GO:0006351">
    <property type="term" value="P:DNA-templated transcription"/>
    <property type="evidence" value="ECO:0007669"/>
    <property type="project" value="TreeGrafter"/>
</dbReference>
<keyword evidence="2" id="KW-0805">Transcription regulation</keyword>
<keyword evidence="3" id="KW-0238">DNA-binding</keyword>
<name>A0A2S9IT71_9HYPH</name>
<dbReference type="Gene3D" id="1.10.10.10">
    <property type="entry name" value="Winged helix-like DNA-binding domain superfamily/Winged helix DNA-binding domain"/>
    <property type="match status" value="1"/>
</dbReference>